<accession>G5RTY7</accession>
<proteinExistence type="predicted"/>
<comment type="caution">
    <text evidence="1">The sequence shown here is derived from an EMBL/GenBank/DDBJ whole genome shotgun (WGS) entry which is preliminary data.</text>
</comment>
<name>G5RTY7_SALET</name>
<sequence length="39" mass="4680">MHHAATFILWVNLPLFDQWVNLPLFDQFLIKKQPLLFLA</sequence>
<dbReference type="EMBL" id="AFCW01000712">
    <property type="protein sequence ID" value="EHD04630.1"/>
    <property type="molecule type" value="Genomic_DNA"/>
</dbReference>
<dbReference type="Proteomes" id="UP000004776">
    <property type="component" value="Unassembled WGS sequence"/>
</dbReference>
<dbReference type="PATRIC" id="fig|913084.3.peg.1308"/>
<gene>
    <name evidence="1" type="ORF">LTSEURB_1777</name>
</gene>
<protein>
    <submittedName>
        <fullName evidence="1">Uncharacterized protein</fullName>
    </submittedName>
</protein>
<reference evidence="1 2" key="1">
    <citation type="journal article" date="2011" name="BMC Genomics">
        <title>Genome sequencing reveals diversification of virulence factor content and possible host adaptation in distinct subpopulations of Salmonella enterica.</title>
        <authorList>
            <person name="den Bakker H.C."/>
            <person name="Moreno Switt A.I."/>
            <person name="Govoni G."/>
            <person name="Cummings C.A."/>
            <person name="Ranieri M.L."/>
            <person name="Degoricija L."/>
            <person name="Hoelzer K."/>
            <person name="Rodriguez-Rivera L.D."/>
            <person name="Brown S."/>
            <person name="Bolchacova E."/>
            <person name="Furtado M.R."/>
            <person name="Wiedmann M."/>
        </authorList>
    </citation>
    <scope>NUCLEOTIDE SEQUENCE [LARGE SCALE GENOMIC DNA]</scope>
    <source>
        <strain evidence="1 2">R8-2977</strain>
    </source>
</reference>
<evidence type="ECO:0000313" key="2">
    <source>
        <dbReference type="Proteomes" id="UP000004776"/>
    </source>
</evidence>
<dbReference type="AlphaFoldDB" id="G5RTY7"/>
<evidence type="ECO:0000313" key="1">
    <source>
        <dbReference type="EMBL" id="EHD04630.1"/>
    </source>
</evidence>
<organism evidence="1 2">
    <name type="scientific">Salmonella enterica subsp. enterica serovar Urbana str. R8-2977</name>
    <dbReference type="NCBI Taxonomy" id="913084"/>
    <lineage>
        <taxon>Bacteria</taxon>
        <taxon>Pseudomonadati</taxon>
        <taxon>Pseudomonadota</taxon>
        <taxon>Gammaproteobacteria</taxon>
        <taxon>Enterobacterales</taxon>
        <taxon>Enterobacteriaceae</taxon>
        <taxon>Salmonella</taxon>
    </lineage>
</organism>